<dbReference type="GO" id="GO:0030429">
    <property type="term" value="F:kynureninase activity"/>
    <property type="evidence" value="ECO:0007669"/>
    <property type="project" value="InterPro"/>
</dbReference>
<dbReference type="GO" id="GO:0005737">
    <property type="term" value="C:cytoplasm"/>
    <property type="evidence" value="ECO:0007669"/>
    <property type="project" value="InterPro"/>
</dbReference>
<evidence type="ECO:0000313" key="3">
    <source>
        <dbReference type="Proteomes" id="UP001234602"/>
    </source>
</evidence>
<dbReference type="AlphaFoldDB" id="A0AAW7II34"/>
<dbReference type="Gene3D" id="3.40.640.10">
    <property type="entry name" value="Type I PLP-dependent aspartate aminotransferase-like (Major domain)"/>
    <property type="match status" value="1"/>
</dbReference>
<dbReference type="EMBL" id="JAUCEY010000008">
    <property type="protein sequence ID" value="MDM5454756.1"/>
    <property type="molecule type" value="Genomic_DNA"/>
</dbReference>
<gene>
    <name evidence="2" type="ORF">QUF89_21780</name>
</gene>
<evidence type="ECO:0000313" key="2">
    <source>
        <dbReference type="EMBL" id="MDM5454756.1"/>
    </source>
</evidence>
<dbReference type="RefSeq" id="WP_061462157.1">
    <property type="nucleotide sequence ID" value="NZ_JAUCEY010000008.1"/>
</dbReference>
<dbReference type="GO" id="GO:0043420">
    <property type="term" value="P:anthranilate metabolic process"/>
    <property type="evidence" value="ECO:0007669"/>
    <property type="project" value="TreeGrafter"/>
</dbReference>
<dbReference type="InterPro" id="IPR010111">
    <property type="entry name" value="Kynureninase"/>
</dbReference>
<name>A0AAW7II34_9BACI</name>
<dbReference type="PANTHER" id="PTHR14084:SF0">
    <property type="entry name" value="KYNURENINASE"/>
    <property type="match status" value="1"/>
</dbReference>
<reference evidence="2" key="1">
    <citation type="submission" date="2023-06" db="EMBL/GenBank/DDBJ databases">
        <title>Comparative genomics of Bacillaceae isolates and their secondary metabolite potential.</title>
        <authorList>
            <person name="Song L."/>
            <person name="Nielsen L.J."/>
            <person name="Mohite O."/>
            <person name="Xu X."/>
            <person name="Weber T."/>
            <person name="Kovacs A.T."/>
        </authorList>
    </citation>
    <scope>NUCLEOTIDE SEQUENCE</scope>
    <source>
        <strain evidence="2">D8_B_37</strain>
    </source>
</reference>
<dbReference type="GO" id="GO:0030170">
    <property type="term" value="F:pyridoxal phosphate binding"/>
    <property type="evidence" value="ECO:0007669"/>
    <property type="project" value="InterPro"/>
</dbReference>
<accession>A0AAW7II34</accession>
<proteinExistence type="predicted"/>
<organism evidence="2 3">
    <name type="scientific">Peribacillus simplex</name>
    <dbReference type="NCBI Taxonomy" id="1478"/>
    <lineage>
        <taxon>Bacteria</taxon>
        <taxon>Bacillati</taxon>
        <taxon>Bacillota</taxon>
        <taxon>Bacilli</taxon>
        <taxon>Bacillales</taxon>
        <taxon>Bacillaceae</taxon>
        <taxon>Peribacillus</taxon>
    </lineage>
</organism>
<dbReference type="Proteomes" id="UP001234602">
    <property type="component" value="Unassembled WGS sequence"/>
</dbReference>
<sequence>MKSLVDWKRHGIDVWTDGAEPWIYFFERLGELSAQLVGAAGDEVIMAVLTTANLHQLAATFFELRAGRNKILAE</sequence>
<dbReference type="GO" id="GO:0009435">
    <property type="term" value="P:NAD+ biosynthetic process"/>
    <property type="evidence" value="ECO:0007669"/>
    <property type="project" value="InterPro"/>
</dbReference>
<comment type="caution">
    <text evidence="2">The sequence shown here is derived from an EMBL/GenBank/DDBJ whole genome shotgun (WGS) entry which is preliminary data.</text>
</comment>
<dbReference type="InterPro" id="IPR015421">
    <property type="entry name" value="PyrdxlP-dep_Trfase_major"/>
</dbReference>
<evidence type="ECO:0000256" key="1">
    <source>
        <dbReference type="ARBA" id="ARBA00022898"/>
    </source>
</evidence>
<dbReference type="GO" id="GO:0019441">
    <property type="term" value="P:L-tryptophan catabolic process to kynurenine"/>
    <property type="evidence" value="ECO:0007669"/>
    <property type="project" value="TreeGrafter"/>
</dbReference>
<protein>
    <submittedName>
        <fullName evidence="2">Uncharacterized protein</fullName>
    </submittedName>
</protein>
<keyword evidence="1" id="KW-0663">Pyridoxal phosphate</keyword>
<dbReference type="PANTHER" id="PTHR14084">
    <property type="entry name" value="KYNURENINASE"/>
    <property type="match status" value="1"/>
</dbReference>